<dbReference type="PROSITE" id="PS50158">
    <property type="entry name" value="ZF_CCHC"/>
    <property type="match status" value="2"/>
</dbReference>
<proteinExistence type="predicted"/>
<evidence type="ECO:0000256" key="2">
    <source>
        <dbReference type="SAM" id="MobiDB-lite"/>
    </source>
</evidence>
<keyword evidence="1" id="KW-0863">Zinc-finger</keyword>
<dbReference type="OrthoDB" id="2425403at2759"/>
<reference evidence="4 5" key="1">
    <citation type="journal article" date="2019" name="Sci. Rep.">
        <title>A high-quality genome of Eragrostis curvula grass provides insights into Poaceae evolution and supports new strategies to enhance forage quality.</title>
        <authorList>
            <person name="Carballo J."/>
            <person name="Santos B.A.C.M."/>
            <person name="Zappacosta D."/>
            <person name="Garbus I."/>
            <person name="Selva J.P."/>
            <person name="Gallo C.A."/>
            <person name="Diaz A."/>
            <person name="Albertini E."/>
            <person name="Caccamo M."/>
            <person name="Echenique V."/>
        </authorList>
    </citation>
    <scope>NUCLEOTIDE SEQUENCE [LARGE SCALE GENOMIC DNA]</scope>
    <source>
        <strain evidence="5">cv. Victoria</strain>
        <tissue evidence="4">Leaf</tissue>
    </source>
</reference>
<sequence>MSGLAIATSYEESVGSCGPPTPTTPPPPASAGPRSASVRRQLDFTGGGDLEDDDDELLCRLADDFERGYSEAKQRAPPCVCGRGVCAVERDGQCGRLKYVCPSRPKCKHVAFCEEVDLNPQTQPTSRSHPKPSNPCTFNDPSNHMAGPRTPVNVSPQVTGATTPVDVHPQVAGAPTLFIDSPQGAATQAKFIPQVAGTTTPGKVSPQRAGATTRVKVSFQGAKLNGEGPLCQCTAGNCIKSRVGNEDCYVCPIPKGKGACSYKVLVRDVVKDTPSAEATPYVHQESPNMLHQPIAAVNTPSKSPIQTYGNPSPISPNSNDVCYRCKEKGHWMRDCPKQQSPRHVAGACFQCGMVGHWRPDCPQLKGS</sequence>
<dbReference type="EMBL" id="RWGY01000013">
    <property type="protein sequence ID" value="TVU24643.1"/>
    <property type="molecule type" value="Genomic_DNA"/>
</dbReference>
<evidence type="ECO:0000256" key="1">
    <source>
        <dbReference type="PROSITE-ProRule" id="PRU00047"/>
    </source>
</evidence>
<dbReference type="InterPro" id="IPR036875">
    <property type="entry name" value="Znf_CCHC_sf"/>
</dbReference>
<dbReference type="GO" id="GO:0003676">
    <property type="term" value="F:nucleic acid binding"/>
    <property type="evidence" value="ECO:0007669"/>
    <property type="project" value="InterPro"/>
</dbReference>
<dbReference type="Gene3D" id="4.10.60.10">
    <property type="entry name" value="Zinc finger, CCHC-type"/>
    <property type="match status" value="1"/>
</dbReference>
<dbReference type="SUPFAM" id="SSF57756">
    <property type="entry name" value="Retrovirus zinc finger-like domains"/>
    <property type="match status" value="1"/>
</dbReference>
<feature type="region of interest" description="Disordered" evidence="2">
    <location>
        <begin position="120"/>
        <end position="147"/>
    </location>
</feature>
<keyword evidence="1" id="KW-0862">Zinc</keyword>
<evidence type="ECO:0000313" key="5">
    <source>
        <dbReference type="Proteomes" id="UP000324897"/>
    </source>
</evidence>
<name>A0A5J9ULK2_9POAL</name>
<dbReference type="Gramene" id="TVU24643">
    <property type="protein sequence ID" value="TVU24643"/>
    <property type="gene ID" value="EJB05_27092"/>
</dbReference>
<keyword evidence="1" id="KW-0479">Metal-binding</keyword>
<feature type="compositionally biased region" description="Pro residues" evidence="2">
    <location>
        <begin position="19"/>
        <end position="30"/>
    </location>
</feature>
<dbReference type="AlphaFoldDB" id="A0A5J9ULK2"/>
<keyword evidence="5" id="KW-1185">Reference proteome</keyword>
<gene>
    <name evidence="4" type="ORF">EJB05_27092</name>
</gene>
<organism evidence="4 5">
    <name type="scientific">Eragrostis curvula</name>
    <name type="common">weeping love grass</name>
    <dbReference type="NCBI Taxonomy" id="38414"/>
    <lineage>
        <taxon>Eukaryota</taxon>
        <taxon>Viridiplantae</taxon>
        <taxon>Streptophyta</taxon>
        <taxon>Embryophyta</taxon>
        <taxon>Tracheophyta</taxon>
        <taxon>Spermatophyta</taxon>
        <taxon>Magnoliopsida</taxon>
        <taxon>Liliopsida</taxon>
        <taxon>Poales</taxon>
        <taxon>Poaceae</taxon>
        <taxon>PACMAD clade</taxon>
        <taxon>Chloridoideae</taxon>
        <taxon>Eragrostideae</taxon>
        <taxon>Eragrostidinae</taxon>
        <taxon>Eragrostis</taxon>
    </lineage>
</organism>
<evidence type="ECO:0000313" key="4">
    <source>
        <dbReference type="EMBL" id="TVU24643.1"/>
    </source>
</evidence>
<evidence type="ECO:0000259" key="3">
    <source>
        <dbReference type="PROSITE" id="PS50158"/>
    </source>
</evidence>
<feature type="region of interest" description="Disordered" evidence="2">
    <location>
        <begin position="1"/>
        <end position="53"/>
    </location>
</feature>
<dbReference type="SMART" id="SM00343">
    <property type="entry name" value="ZnF_C2HC"/>
    <property type="match status" value="2"/>
</dbReference>
<dbReference type="Pfam" id="PF00098">
    <property type="entry name" value="zf-CCHC"/>
    <property type="match status" value="2"/>
</dbReference>
<dbReference type="Proteomes" id="UP000324897">
    <property type="component" value="Chromosome 2"/>
</dbReference>
<dbReference type="GO" id="GO:0008270">
    <property type="term" value="F:zinc ion binding"/>
    <property type="evidence" value="ECO:0007669"/>
    <property type="project" value="UniProtKB-KW"/>
</dbReference>
<dbReference type="InterPro" id="IPR001878">
    <property type="entry name" value="Znf_CCHC"/>
</dbReference>
<accession>A0A5J9ULK2</accession>
<comment type="caution">
    <text evidence="4">The sequence shown here is derived from an EMBL/GenBank/DDBJ whole genome shotgun (WGS) entry which is preliminary data.</text>
</comment>
<feature type="domain" description="CCHC-type" evidence="3">
    <location>
        <begin position="348"/>
        <end position="363"/>
    </location>
</feature>
<protein>
    <recommendedName>
        <fullName evidence="3">CCHC-type domain-containing protein</fullName>
    </recommendedName>
</protein>
<feature type="domain" description="CCHC-type" evidence="3">
    <location>
        <begin position="322"/>
        <end position="337"/>
    </location>
</feature>